<dbReference type="PANTHER" id="PTHR13374">
    <property type="entry name" value="DET1 HOMOLOG DE-ETIOLATED-1 HOMOLOG"/>
    <property type="match status" value="1"/>
</dbReference>
<protein>
    <recommendedName>
        <fullName evidence="3">Light-mediated development protein DET1</fullName>
    </recommendedName>
</protein>
<dbReference type="AlphaFoldDB" id="A0A8J5KQI2"/>
<sequence>MQAKTKIASLLARHVAGHVAGHVASVQELANHLASMQATTWLAVLINFVRQFYENLVPGCTICDIDCPDHSFRKFTDDGQYLVSFSMNMQDIIVFRPKWLSYSFKGENCDHQTLAQKAKKFDSFFTHLYSISLGSSNESICKDFFLYLENHQFGLFATTTQTQIHELASIDGTVLGFPSIEKITFHLVRLNDGVVMDEKSFRNDYVSLIHNMGVFLHDNLLCVFSLRYQTIHILQVRESGNLVDVRSIGPFCLEDDELFLKSHSQCSEVVNKSRSEESVHLSTNNIHHQQVTQANSFLSGIKQRLLSFIFRKAWNEESDPSLVQLKPLLNFTVILWESINFVYIAIACYD</sequence>
<dbReference type="Pfam" id="PF09737">
    <property type="entry name" value="Det1"/>
    <property type="match status" value="1"/>
</dbReference>
<dbReference type="GO" id="GO:0005634">
    <property type="term" value="C:nucleus"/>
    <property type="evidence" value="ECO:0007669"/>
    <property type="project" value="TreeGrafter"/>
</dbReference>
<evidence type="ECO:0008006" key="3">
    <source>
        <dbReference type="Google" id="ProtNLM"/>
    </source>
</evidence>
<proteinExistence type="predicted"/>
<dbReference type="GO" id="GO:0032436">
    <property type="term" value="P:positive regulation of proteasomal ubiquitin-dependent protein catabolic process"/>
    <property type="evidence" value="ECO:0007669"/>
    <property type="project" value="TreeGrafter"/>
</dbReference>
<dbReference type="InterPro" id="IPR019138">
    <property type="entry name" value="De-etiolated_protein_1_Det1"/>
</dbReference>
<dbReference type="GO" id="GO:1990756">
    <property type="term" value="F:ubiquitin-like ligase-substrate adaptor activity"/>
    <property type="evidence" value="ECO:0007669"/>
    <property type="project" value="TreeGrafter"/>
</dbReference>
<gene>
    <name evidence="1" type="ORF">ZIOFF_050618</name>
</gene>
<dbReference type="PANTHER" id="PTHR13374:SF3">
    <property type="entry name" value="DET1 HOMOLOG"/>
    <property type="match status" value="1"/>
</dbReference>
<dbReference type="GO" id="GO:0016567">
    <property type="term" value="P:protein ubiquitination"/>
    <property type="evidence" value="ECO:0007669"/>
    <property type="project" value="TreeGrafter"/>
</dbReference>
<dbReference type="EMBL" id="JACMSC010000014">
    <property type="protein sequence ID" value="KAG6489349.1"/>
    <property type="molecule type" value="Genomic_DNA"/>
</dbReference>
<dbReference type="GO" id="GO:0031461">
    <property type="term" value="C:cullin-RING ubiquitin ligase complex"/>
    <property type="evidence" value="ECO:0007669"/>
    <property type="project" value="TreeGrafter"/>
</dbReference>
<accession>A0A8J5KQI2</accession>
<dbReference type="Proteomes" id="UP000734854">
    <property type="component" value="Unassembled WGS sequence"/>
</dbReference>
<organism evidence="1 2">
    <name type="scientific">Zingiber officinale</name>
    <name type="common">Ginger</name>
    <name type="synonym">Amomum zingiber</name>
    <dbReference type="NCBI Taxonomy" id="94328"/>
    <lineage>
        <taxon>Eukaryota</taxon>
        <taxon>Viridiplantae</taxon>
        <taxon>Streptophyta</taxon>
        <taxon>Embryophyta</taxon>
        <taxon>Tracheophyta</taxon>
        <taxon>Spermatophyta</taxon>
        <taxon>Magnoliopsida</taxon>
        <taxon>Liliopsida</taxon>
        <taxon>Zingiberales</taxon>
        <taxon>Zingiberaceae</taxon>
        <taxon>Zingiber</taxon>
    </lineage>
</organism>
<name>A0A8J5KQI2_ZINOF</name>
<evidence type="ECO:0000313" key="1">
    <source>
        <dbReference type="EMBL" id="KAG6489349.1"/>
    </source>
</evidence>
<reference evidence="1 2" key="1">
    <citation type="submission" date="2020-08" db="EMBL/GenBank/DDBJ databases">
        <title>Plant Genome Project.</title>
        <authorList>
            <person name="Zhang R.-G."/>
        </authorList>
    </citation>
    <scope>NUCLEOTIDE SEQUENCE [LARGE SCALE GENOMIC DNA]</scope>
    <source>
        <tissue evidence="1">Rhizome</tissue>
    </source>
</reference>
<dbReference type="GO" id="GO:0031625">
    <property type="term" value="F:ubiquitin protein ligase binding"/>
    <property type="evidence" value="ECO:0007669"/>
    <property type="project" value="TreeGrafter"/>
</dbReference>
<keyword evidence="2" id="KW-1185">Reference proteome</keyword>
<evidence type="ECO:0000313" key="2">
    <source>
        <dbReference type="Proteomes" id="UP000734854"/>
    </source>
</evidence>
<comment type="caution">
    <text evidence="1">The sequence shown here is derived from an EMBL/GenBank/DDBJ whole genome shotgun (WGS) entry which is preliminary data.</text>
</comment>